<organism evidence="1 2">
    <name type="scientific">Salinisphaera aquimarina</name>
    <dbReference type="NCBI Taxonomy" id="2094031"/>
    <lineage>
        <taxon>Bacteria</taxon>
        <taxon>Pseudomonadati</taxon>
        <taxon>Pseudomonadota</taxon>
        <taxon>Gammaproteobacteria</taxon>
        <taxon>Salinisphaerales</taxon>
        <taxon>Salinisphaeraceae</taxon>
        <taxon>Salinisphaera</taxon>
    </lineage>
</organism>
<gene>
    <name evidence="1" type="ORF">ACFOSU_04895</name>
</gene>
<proteinExistence type="predicted"/>
<name>A0ABV7EKH8_9GAMM</name>
<dbReference type="EMBL" id="JBHRSS010000003">
    <property type="protein sequence ID" value="MFC3103224.1"/>
    <property type="molecule type" value="Genomic_DNA"/>
</dbReference>
<reference evidence="2" key="1">
    <citation type="journal article" date="2019" name="Int. J. Syst. Evol. Microbiol.">
        <title>The Global Catalogue of Microorganisms (GCM) 10K type strain sequencing project: providing services to taxonomists for standard genome sequencing and annotation.</title>
        <authorList>
            <consortium name="The Broad Institute Genomics Platform"/>
            <consortium name="The Broad Institute Genome Sequencing Center for Infectious Disease"/>
            <person name="Wu L."/>
            <person name="Ma J."/>
        </authorList>
    </citation>
    <scope>NUCLEOTIDE SEQUENCE [LARGE SCALE GENOMIC DNA]</scope>
    <source>
        <strain evidence="2">KCTC 52640</strain>
    </source>
</reference>
<sequence>MPAFNQHGTRLASSPSGSVLTYFPLALGSIANPGSPYDVLVTMLGFDSLSMELPVYSGLPAPSLLPGHFSG</sequence>
<evidence type="ECO:0000313" key="1">
    <source>
        <dbReference type="EMBL" id="MFC3103224.1"/>
    </source>
</evidence>
<protein>
    <submittedName>
        <fullName evidence="1">Uncharacterized protein</fullName>
    </submittedName>
</protein>
<accession>A0ABV7EKH8</accession>
<dbReference type="RefSeq" id="WP_380687049.1">
    <property type="nucleotide sequence ID" value="NZ_JBHRSS010000003.1"/>
</dbReference>
<evidence type="ECO:0000313" key="2">
    <source>
        <dbReference type="Proteomes" id="UP001595462"/>
    </source>
</evidence>
<comment type="caution">
    <text evidence="1">The sequence shown here is derived from an EMBL/GenBank/DDBJ whole genome shotgun (WGS) entry which is preliminary data.</text>
</comment>
<dbReference type="Proteomes" id="UP001595462">
    <property type="component" value="Unassembled WGS sequence"/>
</dbReference>
<keyword evidence="2" id="KW-1185">Reference proteome</keyword>